<proteinExistence type="predicted"/>
<dbReference type="AlphaFoldDB" id="A0A645EZ46"/>
<evidence type="ECO:0000313" key="1">
    <source>
        <dbReference type="EMBL" id="MPN06750.1"/>
    </source>
</evidence>
<organism evidence="1">
    <name type="scientific">bioreactor metagenome</name>
    <dbReference type="NCBI Taxonomy" id="1076179"/>
    <lineage>
        <taxon>unclassified sequences</taxon>
        <taxon>metagenomes</taxon>
        <taxon>ecological metagenomes</taxon>
    </lineage>
</organism>
<dbReference type="EMBL" id="VSSQ01052695">
    <property type="protein sequence ID" value="MPN06750.1"/>
    <property type="molecule type" value="Genomic_DNA"/>
</dbReference>
<comment type="caution">
    <text evidence="1">The sequence shown here is derived from an EMBL/GenBank/DDBJ whole genome shotgun (WGS) entry which is preliminary data.</text>
</comment>
<protein>
    <submittedName>
        <fullName evidence="1">Uncharacterized protein</fullName>
    </submittedName>
</protein>
<sequence>MIASEIVQRFADEKPPLTADQVSVRCKVPGRLTNDILDQLVELKIISVTPSDVDERVPAFQPAIDINVITVGRLVSELDKQGSEDFMIDIDGDFQEHWEALMNTREGLLNGNSTLLLKDL</sequence>
<accession>A0A645EZ46</accession>
<gene>
    <name evidence="1" type="ORF">SDC9_154006</name>
</gene>
<reference evidence="1" key="1">
    <citation type="submission" date="2019-08" db="EMBL/GenBank/DDBJ databases">
        <authorList>
            <person name="Kucharzyk K."/>
            <person name="Murdoch R.W."/>
            <person name="Higgins S."/>
            <person name="Loffler F."/>
        </authorList>
    </citation>
    <scope>NUCLEOTIDE SEQUENCE</scope>
</reference>
<name>A0A645EZ46_9ZZZZ</name>